<protein>
    <submittedName>
        <fullName evidence="1">Uncharacterized protein</fullName>
    </submittedName>
</protein>
<dbReference type="AlphaFoldDB" id="A0A2A5IMJ8"/>
<proteinExistence type="predicted"/>
<reference evidence="1 2" key="1">
    <citation type="submission" date="2017-06" db="EMBL/GenBank/DDBJ databases">
        <title>Draft Genome Sequence of Bacillus sp Strain 36R Isolated from saline sediment at Atanasia, Sonora, Mexico.</title>
        <authorList>
            <person name="Sanchez Diaz R."/>
            <person name="Quiroz Macias M.E."/>
            <person name="Ibarra Gamez J.C."/>
            <person name="Enciso Ibarra J."/>
            <person name="Gomez Gil B."/>
            <person name="Galaviz Silva L."/>
        </authorList>
    </citation>
    <scope>NUCLEOTIDE SEQUENCE [LARGE SCALE GENOMIC DNA]</scope>
    <source>
        <strain evidence="1 2">36R_ATNSAL</strain>
    </source>
</reference>
<comment type="caution">
    <text evidence="1">The sequence shown here is derived from an EMBL/GenBank/DDBJ whole genome shotgun (WGS) entry which is preliminary data.</text>
</comment>
<evidence type="ECO:0000313" key="2">
    <source>
        <dbReference type="Proteomes" id="UP000228754"/>
    </source>
</evidence>
<organism evidence="1 2">
    <name type="scientific">Bacillus pumilus</name>
    <name type="common">Bacillus mesentericus</name>
    <dbReference type="NCBI Taxonomy" id="1408"/>
    <lineage>
        <taxon>Bacteria</taxon>
        <taxon>Bacillati</taxon>
        <taxon>Bacillota</taxon>
        <taxon>Bacilli</taxon>
        <taxon>Bacillales</taxon>
        <taxon>Bacillaceae</taxon>
        <taxon>Bacillus</taxon>
    </lineage>
</organism>
<dbReference type="EMBL" id="NKHG01000119">
    <property type="protein sequence ID" value="PCK18326.1"/>
    <property type="molecule type" value="Genomic_DNA"/>
</dbReference>
<gene>
    <name evidence="1" type="ORF">CEY02_19185</name>
</gene>
<accession>A0A2A5IMJ8</accession>
<dbReference type="Proteomes" id="UP000228754">
    <property type="component" value="Unassembled WGS sequence"/>
</dbReference>
<name>A0A2A5IMJ8_BACPU</name>
<sequence length="63" mass="7314">MAYDEYKGRLSKPKVSDVIKALQDQLDFYGDTRVEFWIDGEETSDEIQLDPYKNALVLNIEEA</sequence>
<evidence type="ECO:0000313" key="1">
    <source>
        <dbReference type="EMBL" id="PCK18326.1"/>
    </source>
</evidence>
<dbReference type="OrthoDB" id="2917490at2"/>